<dbReference type="PROSITE" id="PS51257">
    <property type="entry name" value="PROKAR_LIPOPROTEIN"/>
    <property type="match status" value="1"/>
</dbReference>
<dbReference type="PANTHER" id="PTHR42852">
    <property type="entry name" value="THIOL:DISULFIDE INTERCHANGE PROTEIN DSBE"/>
    <property type="match status" value="1"/>
</dbReference>
<feature type="domain" description="Thioredoxin" evidence="7">
    <location>
        <begin position="51"/>
        <end position="195"/>
    </location>
</feature>
<dbReference type="Proteomes" id="UP001183388">
    <property type="component" value="Unassembled WGS sequence"/>
</dbReference>
<dbReference type="SUPFAM" id="SSF52833">
    <property type="entry name" value="Thioredoxin-like"/>
    <property type="match status" value="1"/>
</dbReference>
<dbReference type="InterPro" id="IPR013766">
    <property type="entry name" value="Thioredoxin_domain"/>
</dbReference>
<proteinExistence type="predicted"/>
<dbReference type="EMBL" id="JAVREN010000042">
    <property type="protein sequence ID" value="MDT0309626.1"/>
    <property type="molecule type" value="Genomic_DNA"/>
</dbReference>
<keyword evidence="2" id="KW-0201">Cytochrome c-type biogenesis</keyword>
<name>A0ABU2LDQ5_9ACTN</name>
<keyword evidence="6" id="KW-0732">Signal</keyword>
<protein>
    <submittedName>
        <fullName evidence="8">TlpA disulfide reductase family protein</fullName>
    </submittedName>
</protein>
<accession>A0ABU2LDQ5</accession>
<evidence type="ECO:0000313" key="8">
    <source>
        <dbReference type="EMBL" id="MDT0309626.1"/>
    </source>
</evidence>
<keyword evidence="3" id="KW-0812">Transmembrane</keyword>
<keyword evidence="5" id="KW-0676">Redox-active center</keyword>
<evidence type="ECO:0000256" key="3">
    <source>
        <dbReference type="ARBA" id="ARBA00022968"/>
    </source>
</evidence>
<evidence type="ECO:0000256" key="1">
    <source>
        <dbReference type="ARBA" id="ARBA00004196"/>
    </source>
</evidence>
<organism evidence="8 9">
    <name type="scientific">Streptomyces boetiae</name>
    <dbReference type="NCBI Taxonomy" id="3075541"/>
    <lineage>
        <taxon>Bacteria</taxon>
        <taxon>Bacillati</taxon>
        <taxon>Actinomycetota</taxon>
        <taxon>Actinomycetes</taxon>
        <taxon>Kitasatosporales</taxon>
        <taxon>Streptomycetaceae</taxon>
        <taxon>Streptomyces</taxon>
    </lineage>
</organism>
<dbReference type="InterPro" id="IPR050553">
    <property type="entry name" value="Thioredoxin_ResA/DsbE_sf"/>
</dbReference>
<evidence type="ECO:0000256" key="4">
    <source>
        <dbReference type="ARBA" id="ARBA00023157"/>
    </source>
</evidence>
<comment type="subcellular location">
    <subcellularLocation>
        <location evidence="1">Cell envelope</location>
    </subcellularLocation>
</comment>
<feature type="chain" id="PRO_5045763835" evidence="6">
    <location>
        <begin position="31"/>
        <end position="201"/>
    </location>
</feature>
<keyword evidence="4" id="KW-1015">Disulfide bond</keyword>
<dbReference type="RefSeq" id="WP_311632591.1">
    <property type="nucleotide sequence ID" value="NZ_JAVREN010000042.1"/>
</dbReference>
<keyword evidence="9" id="KW-1185">Reference proteome</keyword>
<evidence type="ECO:0000256" key="6">
    <source>
        <dbReference type="SAM" id="SignalP"/>
    </source>
</evidence>
<dbReference type="CDD" id="cd02966">
    <property type="entry name" value="TlpA_like_family"/>
    <property type="match status" value="1"/>
</dbReference>
<evidence type="ECO:0000259" key="7">
    <source>
        <dbReference type="PROSITE" id="PS51352"/>
    </source>
</evidence>
<feature type="signal peptide" evidence="6">
    <location>
        <begin position="1"/>
        <end position="30"/>
    </location>
</feature>
<dbReference type="Gene3D" id="3.40.30.10">
    <property type="entry name" value="Glutaredoxin"/>
    <property type="match status" value="1"/>
</dbReference>
<evidence type="ECO:0000313" key="9">
    <source>
        <dbReference type="Proteomes" id="UP001183388"/>
    </source>
</evidence>
<reference evidence="9" key="1">
    <citation type="submission" date="2023-07" db="EMBL/GenBank/DDBJ databases">
        <title>30 novel species of actinomycetes from the DSMZ collection.</title>
        <authorList>
            <person name="Nouioui I."/>
        </authorList>
    </citation>
    <scope>NUCLEOTIDE SEQUENCE [LARGE SCALE GENOMIC DNA]</scope>
    <source>
        <strain evidence="9">DSM 44917</strain>
    </source>
</reference>
<dbReference type="PROSITE" id="PS51352">
    <property type="entry name" value="THIOREDOXIN_2"/>
    <property type="match status" value="1"/>
</dbReference>
<comment type="caution">
    <text evidence="8">The sequence shown here is derived from an EMBL/GenBank/DDBJ whole genome shotgun (WGS) entry which is preliminary data.</text>
</comment>
<dbReference type="InterPro" id="IPR036249">
    <property type="entry name" value="Thioredoxin-like_sf"/>
</dbReference>
<gene>
    <name evidence="8" type="ORF">RM780_22080</name>
</gene>
<evidence type="ECO:0000256" key="5">
    <source>
        <dbReference type="ARBA" id="ARBA00023284"/>
    </source>
</evidence>
<dbReference type="InterPro" id="IPR000866">
    <property type="entry name" value="AhpC/TSA"/>
</dbReference>
<evidence type="ECO:0000256" key="2">
    <source>
        <dbReference type="ARBA" id="ARBA00022748"/>
    </source>
</evidence>
<dbReference type="Pfam" id="PF00578">
    <property type="entry name" value="AhpC-TSA"/>
    <property type="match status" value="1"/>
</dbReference>
<sequence>MIQFRAVRMALAAGAGAAALALTACSGDQAGPSGGDTGIVQGTGEITQVAAADRETAPDLTGDTVDGEPLSLSDYRGQVVVLNIWGSWCPPCIAEADNFVRVANDTADQGVQFVGINTRDRSRENAVAFEDNHDVPYPSLYDPDGRLLLEFPAGSLNPQAIPTTLIIDRDGRIAARALKPLTEEELRAALAPVLAEDTTEG</sequence>
<keyword evidence="3" id="KW-0735">Signal-anchor</keyword>
<dbReference type="PANTHER" id="PTHR42852:SF6">
    <property type="entry name" value="THIOL:DISULFIDE INTERCHANGE PROTEIN DSBE"/>
    <property type="match status" value="1"/>
</dbReference>